<evidence type="ECO:0000256" key="10">
    <source>
        <dbReference type="ARBA" id="ARBA00022895"/>
    </source>
</evidence>
<dbReference type="RefSeq" id="XP_046060508.1">
    <property type="nucleotide sequence ID" value="XM_046205682.1"/>
</dbReference>
<dbReference type="Gene3D" id="2.40.290.10">
    <property type="match status" value="1"/>
</dbReference>
<keyword evidence="19" id="KW-1185">Reference proteome</keyword>
<dbReference type="OrthoDB" id="3249161at2759"/>
<dbReference type="Pfam" id="PF07904">
    <property type="entry name" value="Eaf7"/>
    <property type="match status" value="1"/>
</dbReference>
<dbReference type="SUPFAM" id="SSF53300">
    <property type="entry name" value="vWA-like"/>
    <property type="match status" value="1"/>
</dbReference>
<comment type="subcellular location">
    <subcellularLocation>
        <location evidence="2">Chromosome</location>
        <location evidence="2">Telomere</location>
    </subcellularLocation>
    <subcellularLocation>
        <location evidence="1">Nucleus</location>
    </subcellularLocation>
</comment>
<feature type="domain" description="Ku" evidence="17">
    <location>
        <begin position="261"/>
        <end position="410"/>
    </location>
</feature>
<feature type="compositionally biased region" description="Acidic residues" evidence="16">
    <location>
        <begin position="636"/>
        <end position="651"/>
    </location>
</feature>
<reference evidence="18" key="2">
    <citation type="submission" date="2021-01" db="EMBL/GenBank/DDBJ databases">
        <authorList>
            <person name="Schikora-Tamarit M.A."/>
        </authorList>
    </citation>
    <scope>NUCLEOTIDE SEQUENCE</scope>
    <source>
        <strain evidence="18">CBS6075</strain>
    </source>
</reference>
<dbReference type="GO" id="GO:0006355">
    <property type="term" value="P:regulation of DNA-templated transcription"/>
    <property type="evidence" value="ECO:0007669"/>
    <property type="project" value="InterPro"/>
</dbReference>
<dbReference type="GeneID" id="70236553"/>
<accession>A0A9P8T3W7</accession>
<evidence type="ECO:0000256" key="13">
    <source>
        <dbReference type="ARBA" id="ARBA00023204"/>
    </source>
</evidence>
<evidence type="ECO:0000256" key="15">
    <source>
        <dbReference type="SAM" id="Coils"/>
    </source>
</evidence>
<dbReference type="PANTHER" id="PTHR12604">
    <property type="entry name" value="KU AUTOANTIGEN DNA HELICASE"/>
    <property type="match status" value="1"/>
</dbReference>
<dbReference type="EMBL" id="JAEUBE010000327">
    <property type="protein sequence ID" value="KAH3664236.1"/>
    <property type="molecule type" value="Genomic_DNA"/>
</dbReference>
<sequence length="944" mass="108412">MSSEYEDFEPRQGIVFALQLTPTMRPHLASILASVRELVREMVKTHSGTGVGCYLFHCQDGIVPVFELEDIGIDQLRALESFDAETVASRTQDPALVTADELVEVFQNSRDGLVKSYNVRRIFLFTDCDRPFNGATSKKVLLWNVLNDLSLDKINVVPFLLARDGKFDLSEYQTVFETLDQFRPSVEKLEVDQIQDKVFKTKELKRTSFRCTLQIKQIKMSVRGINLFREPKLQSPFRFYDDNGVYRYVETESVKLDSTSGARVADEDAVNTVGFGNQHMVLERRDIVGPLEPGDNPVLDILGFRDIAHFNPHYTIGTPQLVIPSEIEKYTHSRRTLATLYQSLNRTRKMAVVWGSYRKNMFPRLHYLVSTDKSFGWETSVDEYPEGLVLIPIPFRDDIRSLPAYVEKMDPSLLVIPNQFDELVGELVDLFQPLDNPQIEWYFKVFEDHLLQREVKYDQAVSLEIQKQQTMNGYDELKRKCMELRQKIADSETLRLLFQAARSEINKMDNYQELNVEDGPLRKKALLLTDDVVIKAYKLDKLEEFSLHQLKVYMNSKAGLIGNHFFYLFLMEWTRAQQLYLLNLVCYHKPIGEDRAANYGKIIELLGEKFPQFKVTRAEVTRQLNKWYNLKGLEKLDEESEEEPVEAEEKQEETNGEEKKEETEEVEEDSLASRTRRKSKDETKKSKSEEPESGKEGSETPAARRRTRRTKVESTEPEEGVRTRRRSVVEAAEASDDDKDKTPKRRGPRKAKDEPEENESEEKEKEKTLRSGRKLRIKAKDESQEPEESGAAASESDEDNEKKTPGRRKSIKEEKGARTRSTRRNLKKEIEQEAADTPEEAKSEPEEKKEDDKTEEAEESSESEEEGAAEESDDDRDEKTPAKRSASSTPGPRKLRKTPLSKSVPRTLKQKETPKVTPGARGKPRGGASSVPSTPSVRRSARKK</sequence>
<keyword evidence="11" id="KW-0238">DNA-binding</keyword>
<organism evidence="18 19">
    <name type="scientific">Ogataea philodendri</name>
    <dbReference type="NCBI Taxonomy" id="1378263"/>
    <lineage>
        <taxon>Eukaryota</taxon>
        <taxon>Fungi</taxon>
        <taxon>Dikarya</taxon>
        <taxon>Ascomycota</taxon>
        <taxon>Saccharomycotina</taxon>
        <taxon>Pichiomycetes</taxon>
        <taxon>Pichiales</taxon>
        <taxon>Pichiaceae</taxon>
        <taxon>Ogataea</taxon>
    </lineage>
</organism>
<keyword evidence="4" id="KW-0158">Chromosome</keyword>
<keyword evidence="15" id="KW-0175">Coiled coil</keyword>
<keyword evidence="9" id="KW-0067">ATP-binding</keyword>
<evidence type="ECO:0000256" key="2">
    <source>
        <dbReference type="ARBA" id="ARBA00004574"/>
    </source>
</evidence>
<dbReference type="GO" id="GO:0003678">
    <property type="term" value="F:DNA helicase activity"/>
    <property type="evidence" value="ECO:0007669"/>
    <property type="project" value="UniProtKB-EC"/>
</dbReference>
<keyword evidence="5" id="KW-0547">Nucleotide-binding</keyword>
<protein>
    <recommendedName>
        <fullName evidence="3">DNA helicase</fullName>
        <ecNumber evidence="3">3.6.4.12</ecNumber>
    </recommendedName>
</protein>
<feature type="compositionally biased region" description="Acidic residues" evidence="16">
    <location>
        <begin position="853"/>
        <end position="876"/>
    </location>
</feature>
<evidence type="ECO:0000256" key="3">
    <source>
        <dbReference type="ARBA" id="ARBA00012551"/>
    </source>
</evidence>
<dbReference type="Gene3D" id="3.40.50.410">
    <property type="entry name" value="von Willebrand factor, type A domain"/>
    <property type="match status" value="1"/>
</dbReference>
<proteinExistence type="predicted"/>
<keyword evidence="8" id="KW-0347">Helicase</keyword>
<dbReference type="InterPro" id="IPR016194">
    <property type="entry name" value="SPOC-like_C_dom_sf"/>
</dbReference>
<dbReference type="InterPro" id="IPR005161">
    <property type="entry name" value="Ku_N"/>
</dbReference>
<keyword evidence="10" id="KW-0779">Telomere</keyword>
<keyword evidence="14" id="KW-0539">Nucleus</keyword>
<feature type="compositionally biased region" description="Basic and acidic residues" evidence="16">
    <location>
        <begin position="652"/>
        <end position="662"/>
    </location>
</feature>
<name>A0A9P8T3W7_9ASCO</name>
<gene>
    <name evidence="18" type="ORF">OGAPHI_004588</name>
</gene>
<keyword evidence="13" id="KW-0234">DNA repair</keyword>
<evidence type="ECO:0000256" key="5">
    <source>
        <dbReference type="ARBA" id="ARBA00022741"/>
    </source>
</evidence>
<dbReference type="Pfam" id="PF02735">
    <property type="entry name" value="Ku"/>
    <property type="match status" value="1"/>
</dbReference>
<dbReference type="GO" id="GO:0006303">
    <property type="term" value="P:double-strand break repair via nonhomologous end joining"/>
    <property type="evidence" value="ECO:0007669"/>
    <property type="project" value="InterPro"/>
</dbReference>
<dbReference type="AlphaFoldDB" id="A0A9P8T3W7"/>
<comment type="caution">
    <text evidence="18">The sequence shown here is derived from an EMBL/GenBank/DDBJ whole genome shotgun (WGS) entry which is preliminary data.</text>
</comment>
<keyword evidence="7" id="KW-0378">Hydrolase</keyword>
<evidence type="ECO:0000256" key="9">
    <source>
        <dbReference type="ARBA" id="ARBA00022840"/>
    </source>
</evidence>
<evidence type="ECO:0000256" key="12">
    <source>
        <dbReference type="ARBA" id="ARBA00023172"/>
    </source>
</evidence>
<evidence type="ECO:0000256" key="6">
    <source>
        <dbReference type="ARBA" id="ARBA00022763"/>
    </source>
</evidence>
<dbReference type="GO" id="GO:0005524">
    <property type="term" value="F:ATP binding"/>
    <property type="evidence" value="ECO:0007669"/>
    <property type="project" value="UniProtKB-KW"/>
</dbReference>
<reference evidence="18" key="1">
    <citation type="journal article" date="2021" name="Open Biol.">
        <title>Shared evolutionary footprints suggest mitochondrial oxidative damage underlies multiple complex I losses in fungi.</title>
        <authorList>
            <person name="Schikora-Tamarit M.A."/>
            <person name="Marcet-Houben M."/>
            <person name="Nosek J."/>
            <person name="Gabaldon T."/>
        </authorList>
    </citation>
    <scope>NUCLEOTIDE SEQUENCE</scope>
    <source>
        <strain evidence="18">CBS6075</strain>
    </source>
</reference>
<dbReference type="GO" id="GO:0016787">
    <property type="term" value="F:hydrolase activity"/>
    <property type="evidence" value="ECO:0007669"/>
    <property type="project" value="UniProtKB-KW"/>
</dbReference>
<keyword evidence="12" id="KW-0233">DNA recombination</keyword>
<dbReference type="GO" id="GO:0043564">
    <property type="term" value="C:Ku70:Ku80 complex"/>
    <property type="evidence" value="ECO:0007669"/>
    <property type="project" value="TreeGrafter"/>
</dbReference>
<evidence type="ECO:0000256" key="11">
    <source>
        <dbReference type="ARBA" id="ARBA00023125"/>
    </source>
</evidence>
<evidence type="ECO:0000256" key="7">
    <source>
        <dbReference type="ARBA" id="ARBA00022801"/>
    </source>
</evidence>
<evidence type="ECO:0000256" key="14">
    <source>
        <dbReference type="ARBA" id="ARBA00023242"/>
    </source>
</evidence>
<dbReference type="Proteomes" id="UP000769157">
    <property type="component" value="Unassembled WGS sequence"/>
</dbReference>
<evidence type="ECO:0000259" key="17">
    <source>
        <dbReference type="SMART" id="SM00559"/>
    </source>
</evidence>
<evidence type="ECO:0000313" key="19">
    <source>
        <dbReference type="Proteomes" id="UP000769157"/>
    </source>
</evidence>
<feature type="region of interest" description="Disordered" evidence="16">
    <location>
        <begin position="635"/>
        <end position="944"/>
    </location>
</feature>
<keyword evidence="6" id="KW-0227">DNA damage</keyword>
<feature type="compositionally biased region" description="Low complexity" evidence="16">
    <location>
        <begin position="928"/>
        <end position="938"/>
    </location>
</feature>
<dbReference type="GO" id="GO:0042162">
    <property type="term" value="F:telomeric DNA binding"/>
    <property type="evidence" value="ECO:0007669"/>
    <property type="project" value="TreeGrafter"/>
</dbReference>
<feature type="coiled-coil region" evidence="15">
    <location>
        <begin position="467"/>
        <end position="494"/>
    </location>
</feature>
<dbReference type="GO" id="GO:0006310">
    <property type="term" value="P:DNA recombination"/>
    <property type="evidence" value="ECO:0007669"/>
    <property type="project" value="UniProtKB-KW"/>
</dbReference>
<dbReference type="InterPro" id="IPR012423">
    <property type="entry name" value="Eaf7/MRGBP"/>
</dbReference>
<dbReference type="GO" id="GO:0043189">
    <property type="term" value="C:H4/H2A histone acetyltransferase complex"/>
    <property type="evidence" value="ECO:0007669"/>
    <property type="project" value="InterPro"/>
</dbReference>
<dbReference type="SUPFAM" id="SSF100939">
    <property type="entry name" value="SPOC domain-like"/>
    <property type="match status" value="1"/>
</dbReference>
<dbReference type="GO" id="GO:0003690">
    <property type="term" value="F:double-stranded DNA binding"/>
    <property type="evidence" value="ECO:0007669"/>
    <property type="project" value="TreeGrafter"/>
</dbReference>
<evidence type="ECO:0000256" key="8">
    <source>
        <dbReference type="ARBA" id="ARBA00022806"/>
    </source>
</evidence>
<feature type="compositionally biased region" description="Basic and acidic residues" evidence="16">
    <location>
        <begin position="710"/>
        <end position="722"/>
    </location>
</feature>
<dbReference type="EC" id="3.6.4.12" evidence="3"/>
<dbReference type="GO" id="GO:0000723">
    <property type="term" value="P:telomere maintenance"/>
    <property type="evidence" value="ECO:0007669"/>
    <property type="project" value="TreeGrafter"/>
</dbReference>
<dbReference type="InterPro" id="IPR036465">
    <property type="entry name" value="vWFA_dom_sf"/>
</dbReference>
<evidence type="ECO:0000256" key="4">
    <source>
        <dbReference type="ARBA" id="ARBA00022454"/>
    </source>
</evidence>
<evidence type="ECO:0000256" key="16">
    <source>
        <dbReference type="SAM" id="MobiDB-lite"/>
    </source>
</evidence>
<dbReference type="Pfam" id="PF03731">
    <property type="entry name" value="Ku_N"/>
    <property type="match status" value="1"/>
</dbReference>
<feature type="compositionally biased region" description="Basic and acidic residues" evidence="16">
    <location>
        <begin position="679"/>
        <end position="698"/>
    </location>
</feature>
<dbReference type="SMART" id="SM00559">
    <property type="entry name" value="Ku78"/>
    <property type="match status" value="1"/>
</dbReference>
<feature type="compositionally biased region" description="Basic and acidic residues" evidence="16">
    <location>
        <begin position="839"/>
        <end position="852"/>
    </location>
</feature>
<evidence type="ECO:0000256" key="1">
    <source>
        <dbReference type="ARBA" id="ARBA00004123"/>
    </source>
</evidence>
<dbReference type="GO" id="GO:0000781">
    <property type="term" value="C:chromosome, telomeric region"/>
    <property type="evidence" value="ECO:0007669"/>
    <property type="project" value="UniProtKB-SubCell"/>
</dbReference>
<dbReference type="PANTHER" id="PTHR12604:SF2">
    <property type="entry name" value="X-RAY REPAIR CROSS-COMPLEMENTING PROTEIN 6"/>
    <property type="match status" value="1"/>
</dbReference>
<dbReference type="InterPro" id="IPR006164">
    <property type="entry name" value="DNA_bd_Ku70/Ku80"/>
</dbReference>
<evidence type="ECO:0000313" key="18">
    <source>
        <dbReference type="EMBL" id="KAH3664236.1"/>
    </source>
</evidence>